<dbReference type="SUPFAM" id="SSF56112">
    <property type="entry name" value="Protein kinase-like (PK-like)"/>
    <property type="match status" value="1"/>
</dbReference>
<dbReference type="KEGG" id="lab:LA76x_2754"/>
<sequence>MSGQPAGVASSDGSRAVRAGEELDAAAVDAWLKPRLPHLRGTPVVSQYAGGASNWTYRLHYDNDDLILRRPPAGKKAKSAHDMDREFRIQQALKPVFPFVPAMYAHCEDEAVIGAEFYVMQRLDGLIPRKNLPRGVELSRDQVRSLCVNVLDTLIALHRVDHRAAGLEQLAAGAGYIQRQIDGWSRRYGDARTWNVPSGRAVVDWLRAHLPQDERICLTHNDFRFDNVVLDAQDPTRVIGVLDWELATLGDPLMDLGNTLAYWVEAGDDFIAQSTRRQPTHLPGMFSRREVMEYYSERTGLRPRSWAFYEVYGLFRLSAIAQQIYYRYHHGQTRNPAFKRFWLSVNYLHWRCRRAIARDRRGQGA</sequence>
<feature type="domain" description="Aminoglycoside phosphotransferase" evidence="1">
    <location>
        <begin position="45"/>
        <end position="278"/>
    </location>
</feature>
<dbReference type="InterPro" id="IPR052898">
    <property type="entry name" value="ACAD10-like"/>
</dbReference>
<keyword evidence="3" id="KW-1185">Reference proteome</keyword>
<dbReference type="AlphaFoldDB" id="A0A0S2FBK8"/>
<proteinExistence type="predicted"/>
<dbReference type="PATRIC" id="fig|84531.8.peg.2766"/>
<dbReference type="Gene3D" id="3.90.1200.10">
    <property type="match status" value="1"/>
</dbReference>
<dbReference type="STRING" id="84531.LA76x_2754"/>
<gene>
    <name evidence="2" type="ORF">LA76x_2754</name>
</gene>
<dbReference type="PANTHER" id="PTHR47829">
    <property type="entry name" value="HYDROLASE, PUTATIVE (AFU_ORTHOLOGUE AFUA_1G12880)-RELATED"/>
    <property type="match status" value="1"/>
</dbReference>
<dbReference type="PANTHER" id="PTHR47829:SF1">
    <property type="entry name" value="HAD FAMILY PHOSPHATASE"/>
    <property type="match status" value="1"/>
</dbReference>
<evidence type="ECO:0000313" key="3">
    <source>
        <dbReference type="Proteomes" id="UP000060787"/>
    </source>
</evidence>
<dbReference type="InterPro" id="IPR041726">
    <property type="entry name" value="ACAD10_11_N"/>
</dbReference>
<dbReference type="InterPro" id="IPR011009">
    <property type="entry name" value="Kinase-like_dom_sf"/>
</dbReference>
<organism evidence="2 3">
    <name type="scientific">Lysobacter antibioticus</name>
    <dbReference type="NCBI Taxonomy" id="84531"/>
    <lineage>
        <taxon>Bacteria</taxon>
        <taxon>Pseudomonadati</taxon>
        <taxon>Pseudomonadota</taxon>
        <taxon>Gammaproteobacteria</taxon>
        <taxon>Lysobacterales</taxon>
        <taxon>Lysobacteraceae</taxon>
        <taxon>Lysobacter</taxon>
    </lineage>
</organism>
<dbReference type="eggNOG" id="COG3173">
    <property type="taxonomic scope" value="Bacteria"/>
</dbReference>
<dbReference type="Pfam" id="PF01636">
    <property type="entry name" value="APH"/>
    <property type="match status" value="1"/>
</dbReference>
<keyword evidence="2" id="KW-0808">Transferase</keyword>
<dbReference type="CDD" id="cd05154">
    <property type="entry name" value="ACAD10_11_N-like"/>
    <property type="match status" value="1"/>
</dbReference>
<evidence type="ECO:0000259" key="1">
    <source>
        <dbReference type="Pfam" id="PF01636"/>
    </source>
</evidence>
<dbReference type="GO" id="GO:0016740">
    <property type="term" value="F:transferase activity"/>
    <property type="evidence" value="ECO:0007669"/>
    <property type="project" value="UniProtKB-KW"/>
</dbReference>
<dbReference type="InterPro" id="IPR002575">
    <property type="entry name" value="Aminoglycoside_PTrfase"/>
</dbReference>
<dbReference type="EMBL" id="CP011129">
    <property type="protein sequence ID" value="ALN80884.1"/>
    <property type="molecule type" value="Genomic_DNA"/>
</dbReference>
<reference evidence="2 3" key="1">
    <citation type="journal article" date="2015" name="BMC Genomics">
        <title>Comparative genomics and metabolic profiling of the genus Lysobacter.</title>
        <authorList>
            <person name="de Bruijn I."/>
            <person name="Cheng X."/>
            <person name="de Jager V."/>
            <person name="Exposito R.G."/>
            <person name="Watrous J."/>
            <person name="Patel N."/>
            <person name="Postma J."/>
            <person name="Dorrestein P.C."/>
            <person name="Kobayashi D."/>
            <person name="Raaijmakers J.M."/>
        </authorList>
    </citation>
    <scope>NUCLEOTIDE SEQUENCE [LARGE SCALE GENOMIC DNA]</scope>
    <source>
        <strain evidence="2 3">76</strain>
    </source>
</reference>
<dbReference type="RefSeq" id="WP_057918085.1">
    <property type="nucleotide sequence ID" value="NZ_CP011129.1"/>
</dbReference>
<protein>
    <submittedName>
        <fullName evidence="2">Phosphotransferase enzyme family protein</fullName>
    </submittedName>
</protein>
<dbReference type="Proteomes" id="UP000060787">
    <property type="component" value="Chromosome"/>
</dbReference>
<accession>A0A0S2FBK8</accession>
<name>A0A0S2FBK8_LYSAN</name>
<evidence type="ECO:0000313" key="2">
    <source>
        <dbReference type="EMBL" id="ALN80884.1"/>
    </source>
</evidence>
<dbReference type="Gene3D" id="3.30.200.20">
    <property type="entry name" value="Phosphorylase Kinase, domain 1"/>
    <property type="match status" value="1"/>
</dbReference>